<feature type="domain" description="ABC transporter" evidence="5">
    <location>
        <begin position="320"/>
        <end position="526"/>
    </location>
</feature>
<evidence type="ECO:0000256" key="3">
    <source>
        <dbReference type="ARBA" id="ARBA00022840"/>
    </source>
</evidence>
<dbReference type="GO" id="GO:0016887">
    <property type="term" value="F:ATP hydrolysis activity"/>
    <property type="evidence" value="ECO:0007669"/>
    <property type="project" value="InterPro"/>
</dbReference>
<dbReference type="SUPFAM" id="SSF52540">
    <property type="entry name" value="P-loop containing nucleoside triphosphate hydrolases"/>
    <property type="match status" value="2"/>
</dbReference>
<dbReference type="InterPro" id="IPR032781">
    <property type="entry name" value="ABC_tran_Xtn"/>
</dbReference>
<keyword evidence="4" id="KW-0175">Coiled coil</keyword>
<dbReference type="AlphaFoldDB" id="A0A9D1XML9"/>
<keyword evidence="3 6" id="KW-0067">ATP-binding</keyword>
<evidence type="ECO:0000256" key="1">
    <source>
        <dbReference type="ARBA" id="ARBA00022737"/>
    </source>
</evidence>
<reference evidence="6" key="2">
    <citation type="submission" date="2021-04" db="EMBL/GenBank/DDBJ databases">
        <authorList>
            <person name="Gilroy R."/>
        </authorList>
    </citation>
    <scope>NUCLEOTIDE SEQUENCE</scope>
    <source>
        <strain evidence="6">ChiGjej1B1-14440</strain>
    </source>
</reference>
<dbReference type="Pfam" id="PF12848">
    <property type="entry name" value="ABC_tran_Xtn"/>
    <property type="match status" value="1"/>
</dbReference>
<dbReference type="Pfam" id="PF00005">
    <property type="entry name" value="ABC_tran"/>
    <property type="match status" value="2"/>
</dbReference>
<evidence type="ECO:0000256" key="4">
    <source>
        <dbReference type="SAM" id="Coils"/>
    </source>
</evidence>
<dbReference type="InterPro" id="IPR003593">
    <property type="entry name" value="AAA+_ATPase"/>
</dbReference>
<evidence type="ECO:0000313" key="7">
    <source>
        <dbReference type="Proteomes" id="UP000886724"/>
    </source>
</evidence>
<dbReference type="PANTHER" id="PTHR42855:SF2">
    <property type="entry name" value="DRUG RESISTANCE ABC TRANSPORTER,ATP-BINDING PROTEIN"/>
    <property type="match status" value="1"/>
</dbReference>
<dbReference type="FunFam" id="3.40.50.300:FF:000011">
    <property type="entry name" value="Putative ABC transporter ATP-binding component"/>
    <property type="match status" value="1"/>
</dbReference>
<comment type="caution">
    <text evidence="6">The sequence shown here is derived from an EMBL/GenBank/DDBJ whole genome shotgun (WGS) entry which is preliminary data.</text>
</comment>
<keyword evidence="1" id="KW-0677">Repeat</keyword>
<dbReference type="PROSITE" id="PS50893">
    <property type="entry name" value="ABC_TRANSPORTER_2"/>
    <property type="match status" value="2"/>
</dbReference>
<reference evidence="6" key="1">
    <citation type="journal article" date="2021" name="PeerJ">
        <title>Extensive microbial diversity within the chicken gut microbiome revealed by metagenomics and culture.</title>
        <authorList>
            <person name="Gilroy R."/>
            <person name="Ravi A."/>
            <person name="Getino M."/>
            <person name="Pursley I."/>
            <person name="Horton D.L."/>
            <person name="Alikhan N.F."/>
            <person name="Baker D."/>
            <person name="Gharbi K."/>
            <person name="Hall N."/>
            <person name="Watson M."/>
            <person name="Adriaenssens E.M."/>
            <person name="Foster-Nyarko E."/>
            <person name="Jarju S."/>
            <person name="Secka A."/>
            <person name="Antonio M."/>
            <person name="Oren A."/>
            <person name="Chaudhuri R.R."/>
            <person name="La Ragione R."/>
            <person name="Hildebrand F."/>
            <person name="Pallen M.J."/>
        </authorList>
    </citation>
    <scope>NUCLEOTIDE SEQUENCE</scope>
    <source>
        <strain evidence="6">ChiGjej1B1-14440</strain>
    </source>
</reference>
<proteinExistence type="predicted"/>
<dbReference type="Proteomes" id="UP000886724">
    <property type="component" value="Unassembled WGS sequence"/>
</dbReference>
<keyword evidence="2" id="KW-0547">Nucleotide-binding</keyword>
<protein>
    <submittedName>
        <fullName evidence="6">ATP-binding cassette domain-containing protein</fullName>
    </submittedName>
</protein>
<name>A0A9D1XML9_9FIRM</name>
<evidence type="ECO:0000259" key="5">
    <source>
        <dbReference type="PROSITE" id="PS50893"/>
    </source>
</evidence>
<dbReference type="Gene3D" id="3.40.50.300">
    <property type="entry name" value="P-loop containing nucleotide triphosphate hydrolases"/>
    <property type="match status" value="2"/>
</dbReference>
<dbReference type="InterPro" id="IPR027417">
    <property type="entry name" value="P-loop_NTPase"/>
</dbReference>
<organism evidence="6 7">
    <name type="scientific">Candidatus Erysipelatoclostridium merdavium</name>
    <dbReference type="NCBI Taxonomy" id="2838566"/>
    <lineage>
        <taxon>Bacteria</taxon>
        <taxon>Bacillati</taxon>
        <taxon>Bacillota</taxon>
        <taxon>Erysipelotrichia</taxon>
        <taxon>Erysipelotrichales</taxon>
        <taxon>Erysipelotrichales incertae sedis</taxon>
    </lineage>
</organism>
<dbReference type="CDD" id="cd03221">
    <property type="entry name" value="ABCF_EF-3"/>
    <property type="match status" value="2"/>
</dbReference>
<evidence type="ECO:0000313" key="6">
    <source>
        <dbReference type="EMBL" id="HIX82283.1"/>
    </source>
</evidence>
<accession>A0A9D1XML9</accession>
<feature type="domain" description="ABC transporter" evidence="5">
    <location>
        <begin position="2"/>
        <end position="252"/>
    </location>
</feature>
<dbReference type="InterPro" id="IPR003439">
    <property type="entry name" value="ABC_transporter-like_ATP-bd"/>
</dbReference>
<dbReference type="InterPro" id="IPR051309">
    <property type="entry name" value="ABCF_ATPase"/>
</dbReference>
<dbReference type="FunFam" id="3.40.50.300:FF:000070">
    <property type="entry name" value="Putative ABC transporter ATP-binding component"/>
    <property type="match status" value="1"/>
</dbReference>
<evidence type="ECO:0000256" key="2">
    <source>
        <dbReference type="ARBA" id="ARBA00022741"/>
    </source>
</evidence>
<dbReference type="GO" id="GO:0005524">
    <property type="term" value="F:ATP binding"/>
    <property type="evidence" value="ECO:0007669"/>
    <property type="project" value="UniProtKB-KW"/>
</dbReference>
<sequence length="530" mass="60679">MISTQNVSLQYGDRALFENVNIKFTSGNCYGVIGANGAGKSTFLKILSGEIEPNKGEVILEPNKRLSMLKQDHFAYEENEVLETVIMGNARLYEIMQEKEKLYAKADFNDEDGIKLAELEGEFAEMDGWNAEVDGEILLNGLGISEEYHHLKMKELEANQKVKVLLAQALFGNPDVLLLDEPTNHLDMHSVRWLENFLMNFKNTVIVVSHDRYFLNKVCTHIVDIDYSRVQLYVGNYDFWYEYSQLQLKQAKETNKKAEAKKKELEKFIARFSANASKAKQATSRKKLLDNLEMVDLKPSLRRYPFISFKPGREVGNIVLKVEGLSKTVDGVKLLNNVSFSINPKEKVAFVGDSKATETFFKIITGEIEPDEGSYQWGVTTSQSYFPKDNSSFFNDCDLTLVDWLRQFSTKDEYEQDLRGWLGRMLFSGEEALKKAQVLSGGEKVRCMLAKMMMSEANVLIFDEPTNHLDLETIQALNQGLINFKENILFTSHDHQFVQTIANRIIEFNSEGIIDRLSTYDEYLEFKENN</sequence>
<dbReference type="EMBL" id="DXET01000225">
    <property type="protein sequence ID" value="HIX82283.1"/>
    <property type="molecule type" value="Genomic_DNA"/>
</dbReference>
<dbReference type="SMART" id="SM00382">
    <property type="entry name" value="AAA"/>
    <property type="match status" value="2"/>
</dbReference>
<feature type="coiled-coil region" evidence="4">
    <location>
        <begin position="241"/>
        <end position="275"/>
    </location>
</feature>
<dbReference type="PANTHER" id="PTHR42855">
    <property type="entry name" value="ABC TRANSPORTER ATP-BINDING SUBUNIT"/>
    <property type="match status" value="1"/>
</dbReference>
<gene>
    <name evidence="6" type="ORF">H9980_09995</name>
</gene>